<keyword evidence="1" id="KW-0472">Membrane</keyword>
<evidence type="ECO:0000256" key="1">
    <source>
        <dbReference type="SAM" id="Phobius"/>
    </source>
</evidence>
<keyword evidence="3" id="KW-1185">Reference proteome</keyword>
<keyword evidence="1" id="KW-0812">Transmembrane</keyword>
<feature type="transmembrane region" description="Helical" evidence="1">
    <location>
        <begin position="50"/>
        <end position="71"/>
    </location>
</feature>
<proteinExistence type="predicted"/>
<feature type="transmembrane region" description="Helical" evidence="1">
    <location>
        <begin position="108"/>
        <end position="133"/>
    </location>
</feature>
<evidence type="ECO:0008006" key="4">
    <source>
        <dbReference type="Google" id="ProtNLM"/>
    </source>
</evidence>
<dbReference type="Proteomes" id="UP000664534">
    <property type="component" value="Unassembled WGS sequence"/>
</dbReference>
<sequence>MSTSTLSLMDEKPSLESYYRNLSILATAALAVHLLWIYESPGDSLGRWLASTMPTVLTGILLSVLFLYAAYENQETTFFSLTETSTRTRGAQKRFRKSSNPAREDRHVFNVLVIAFAGGLGVSVDLVSGWYVLCQAMWGDLAEKEPNVLLFLVALFTGVLGRLLFLVWAPIWILLLTQREFCSQLYTEESDDGDTGDAGSKATLRTLFATMETYEMDLRSQRKPSQFKKEVISDFLEVLRKW</sequence>
<feature type="transmembrane region" description="Helical" evidence="1">
    <location>
        <begin position="21"/>
        <end position="38"/>
    </location>
</feature>
<keyword evidence="1" id="KW-1133">Transmembrane helix</keyword>
<feature type="transmembrane region" description="Helical" evidence="1">
    <location>
        <begin position="148"/>
        <end position="175"/>
    </location>
</feature>
<evidence type="ECO:0000313" key="2">
    <source>
        <dbReference type="EMBL" id="CAF9912330.1"/>
    </source>
</evidence>
<name>A0A8H3EVC8_9LECA</name>
<comment type="caution">
    <text evidence="2">The sequence shown here is derived from an EMBL/GenBank/DDBJ whole genome shotgun (WGS) entry which is preliminary data.</text>
</comment>
<dbReference type="OrthoDB" id="10485925at2759"/>
<reference evidence="2" key="1">
    <citation type="submission" date="2021-03" db="EMBL/GenBank/DDBJ databases">
        <authorList>
            <person name="Tagirdzhanova G."/>
        </authorList>
    </citation>
    <scope>NUCLEOTIDE SEQUENCE</scope>
</reference>
<dbReference type="EMBL" id="CAJPDT010000010">
    <property type="protein sequence ID" value="CAF9912330.1"/>
    <property type="molecule type" value="Genomic_DNA"/>
</dbReference>
<protein>
    <recommendedName>
        <fullName evidence="4">Transmembrane protein</fullName>
    </recommendedName>
</protein>
<evidence type="ECO:0000313" key="3">
    <source>
        <dbReference type="Proteomes" id="UP000664534"/>
    </source>
</evidence>
<organism evidence="2 3">
    <name type="scientific">Imshaugia aleurites</name>
    <dbReference type="NCBI Taxonomy" id="172621"/>
    <lineage>
        <taxon>Eukaryota</taxon>
        <taxon>Fungi</taxon>
        <taxon>Dikarya</taxon>
        <taxon>Ascomycota</taxon>
        <taxon>Pezizomycotina</taxon>
        <taxon>Lecanoromycetes</taxon>
        <taxon>OSLEUM clade</taxon>
        <taxon>Lecanoromycetidae</taxon>
        <taxon>Lecanorales</taxon>
        <taxon>Lecanorineae</taxon>
        <taxon>Parmeliaceae</taxon>
        <taxon>Imshaugia</taxon>
    </lineage>
</organism>
<gene>
    <name evidence="2" type="ORF">IMSHALPRED_000285</name>
</gene>
<accession>A0A8H3EVC8</accession>
<dbReference type="AlphaFoldDB" id="A0A8H3EVC8"/>